<dbReference type="PANTHER" id="PTHR47027">
    <property type="entry name" value="REVERSE TRANSCRIPTASE DOMAIN-CONTAINING PROTEIN"/>
    <property type="match status" value="1"/>
</dbReference>
<evidence type="ECO:0000259" key="1">
    <source>
        <dbReference type="PROSITE" id="PS50878"/>
    </source>
</evidence>
<accession>A0ABR1CN94</accession>
<dbReference type="SUPFAM" id="SSF56672">
    <property type="entry name" value="DNA/RNA polymerases"/>
    <property type="match status" value="1"/>
</dbReference>
<comment type="caution">
    <text evidence="2">The sequence shown here is derived from an EMBL/GenBank/DDBJ whole genome shotgun (WGS) entry which is preliminary data.</text>
</comment>
<evidence type="ECO:0000313" key="3">
    <source>
        <dbReference type="Proteomes" id="UP001303046"/>
    </source>
</evidence>
<proteinExistence type="predicted"/>
<dbReference type="PROSITE" id="PS50878">
    <property type="entry name" value="RT_POL"/>
    <property type="match status" value="1"/>
</dbReference>
<dbReference type="EMBL" id="JAVFWL010000003">
    <property type="protein sequence ID" value="KAK6739381.1"/>
    <property type="molecule type" value="Genomic_DNA"/>
</dbReference>
<keyword evidence="3" id="KW-1185">Reference proteome</keyword>
<dbReference type="CDD" id="cd01650">
    <property type="entry name" value="RT_nLTR_like"/>
    <property type="match status" value="1"/>
</dbReference>
<dbReference type="InterPro" id="IPR000477">
    <property type="entry name" value="RT_dom"/>
</dbReference>
<reference evidence="2 3" key="1">
    <citation type="submission" date="2023-08" db="EMBL/GenBank/DDBJ databases">
        <title>A Necator americanus chromosomal reference genome.</title>
        <authorList>
            <person name="Ilik V."/>
            <person name="Petrzelkova K.J."/>
            <person name="Pardy F."/>
            <person name="Fuh T."/>
            <person name="Niatou-Singa F.S."/>
            <person name="Gouil Q."/>
            <person name="Baker L."/>
            <person name="Ritchie M.E."/>
            <person name="Jex A.R."/>
            <person name="Gazzola D."/>
            <person name="Li H."/>
            <person name="Toshio Fujiwara R."/>
            <person name="Zhan B."/>
            <person name="Aroian R.V."/>
            <person name="Pafco B."/>
            <person name="Schwarz E.M."/>
        </authorList>
    </citation>
    <scope>NUCLEOTIDE SEQUENCE [LARGE SCALE GENOMIC DNA]</scope>
    <source>
        <strain evidence="2 3">Aroian</strain>
        <tissue evidence="2">Whole animal</tissue>
    </source>
</reference>
<protein>
    <recommendedName>
        <fullName evidence="1">Reverse transcriptase domain-containing protein</fullName>
    </recommendedName>
</protein>
<name>A0ABR1CN94_NECAM</name>
<dbReference type="InterPro" id="IPR043502">
    <property type="entry name" value="DNA/RNA_pol_sf"/>
</dbReference>
<feature type="domain" description="Reverse transcriptase" evidence="1">
    <location>
        <begin position="36"/>
        <end position="323"/>
    </location>
</feature>
<organism evidence="2 3">
    <name type="scientific">Necator americanus</name>
    <name type="common">Human hookworm</name>
    <dbReference type="NCBI Taxonomy" id="51031"/>
    <lineage>
        <taxon>Eukaryota</taxon>
        <taxon>Metazoa</taxon>
        <taxon>Ecdysozoa</taxon>
        <taxon>Nematoda</taxon>
        <taxon>Chromadorea</taxon>
        <taxon>Rhabditida</taxon>
        <taxon>Rhabditina</taxon>
        <taxon>Rhabditomorpha</taxon>
        <taxon>Strongyloidea</taxon>
        <taxon>Ancylostomatidae</taxon>
        <taxon>Bunostominae</taxon>
        <taxon>Necator</taxon>
    </lineage>
</organism>
<dbReference type="Pfam" id="PF00078">
    <property type="entry name" value="RVT_1"/>
    <property type="match status" value="1"/>
</dbReference>
<dbReference type="Proteomes" id="UP001303046">
    <property type="component" value="Unassembled WGS sequence"/>
</dbReference>
<dbReference type="PANTHER" id="PTHR47027:SF20">
    <property type="entry name" value="REVERSE TRANSCRIPTASE-LIKE PROTEIN WITH RNA-DIRECTED DNA POLYMERASE DOMAIN"/>
    <property type="match status" value="1"/>
</dbReference>
<gene>
    <name evidence="2" type="primary">Necator_chrIII.g8843</name>
    <name evidence="2" type="ORF">RB195_008078</name>
</gene>
<sequence>MSVRNRTAPGLDRIRPEHLKSLPPVLINTLARLFTRYLSECKVPKQRKTSKTVLLYKKGDPHDIGNYRPICLLSVIYKLFTRVILKRIEKVLDEAHPCERAGFRKGFSTIDHIHTVSKLTEVSREYKMPLCLTFIDLKEVFDSVEMEAVVEALDNQGVPTQYIKLNLQKTMFMLNGWVSDPPFTLKGPNISECIWYVYLGRELNMMNDLTPELGRRRPAAWGAYKSIEDVVKKTRNIRLRAHLFNTTVLPALTYASETWAFRKQEENAVSVIERAVERVMLGVSRFTQVRDGIRSSLLRQRSKIRDAVAFAKESKIRWAGHVMRFSDNHWTRAVSDQVPRDIKRTTGRPPTRWSDFFTKSVREKYDALRAPRKRRNHWATLARDRDKWKNYWRPLDQFEDQRESR</sequence>
<evidence type="ECO:0000313" key="2">
    <source>
        <dbReference type="EMBL" id="KAK6739381.1"/>
    </source>
</evidence>